<sequence length="39" mass="4569">MDNKKRRGQDERKTLRKAQEVNYGSEFRAADRAANRSKS</sequence>
<keyword evidence="3" id="KW-1185">Reference proteome</keyword>
<name>A0ABV6NAK3_9BACI</name>
<proteinExistence type="predicted"/>
<comment type="caution">
    <text evidence="2">The sequence shown here is derived from an EMBL/GenBank/DDBJ whole genome shotgun (WGS) entry which is preliminary data.</text>
</comment>
<dbReference type="RefSeq" id="WP_273845860.1">
    <property type="nucleotide sequence ID" value="NZ_JAQQWT010000015.1"/>
</dbReference>
<feature type="region of interest" description="Disordered" evidence="1">
    <location>
        <begin position="1"/>
        <end position="39"/>
    </location>
</feature>
<dbReference type="Pfam" id="PF14152">
    <property type="entry name" value="YfhE"/>
    <property type="match status" value="1"/>
</dbReference>
<gene>
    <name evidence="2" type="ORF">ACFFH4_00385</name>
</gene>
<evidence type="ECO:0000256" key="1">
    <source>
        <dbReference type="SAM" id="MobiDB-lite"/>
    </source>
</evidence>
<accession>A0ABV6NAK3</accession>
<feature type="compositionally biased region" description="Basic and acidic residues" evidence="1">
    <location>
        <begin position="1"/>
        <end position="19"/>
    </location>
</feature>
<dbReference type="InterPro" id="IPR025437">
    <property type="entry name" value="YfhE-like"/>
</dbReference>
<evidence type="ECO:0000313" key="3">
    <source>
        <dbReference type="Proteomes" id="UP001589833"/>
    </source>
</evidence>
<protein>
    <submittedName>
        <fullName evidence="2">YfhE family protein</fullName>
    </submittedName>
</protein>
<feature type="compositionally biased region" description="Basic and acidic residues" evidence="1">
    <location>
        <begin position="28"/>
        <end position="39"/>
    </location>
</feature>
<organism evidence="2 3">
    <name type="scientific">Halalkalibacter alkalisediminis</name>
    <dbReference type="NCBI Taxonomy" id="935616"/>
    <lineage>
        <taxon>Bacteria</taxon>
        <taxon>Bacillati</taxon>
        <taxon>Bacillota</taxon>
        <taxon>Bacilli</taxon>
        <taxon>Bacillales</taxon>
        <taxon>Bacillaceae</taxon>
        <taxon>Halalkalibacter</taxon>
    </lineage>
</organism>
<dbReference type="Proteomes" id="UP001589833">
    <property type="component" value="Unassembled WGS sequence"/>
</dbReference>
<dbReference type="EMBL" id="JBHLTR010000001">
    <property type="protein sequence ID" value="MFC0557509.1"/>
    <property type="molecule type" value="Genomic_DNA"/>
</dbReference>
<reference evidence="2 3" key="1">
    <citation type="submission" date="2024-09" db="EMBL/GenBank/DDBJ databases">
        <authorList>
            <person name="Sun Q."/>
            <person name="Mori K."/>
        </authorList>
    </citation>
    <scope>NUCLEOTIDE SEQUENCE [LARGE SCALE GENOMIC DNA]</scope>
    <source>
        <strain evidence="2 3">NCAIM B.02301</strain>
    </source>
</reference>
<evidence type="ECO:0000313" key="2">
    <source>
        <dbReference type="EMBL" id="MFC0557509.1"/>
    </source>
</evidence>